<proteinExistence type="predicted"/>
<dbReference type="EMBL" id="JANFLP010000013">
    <property type="protein sequence ID" value="MCQ1950915.1"/>
    <property type="molecule type" value="Genomic_DNA"/>
</dbReference>
<gene>
    <name evidence="3" type="ORF">NNX28_13380</name>
</gene>
<comment type="caution">
    <text evidence="3">The sequence shown here is derived from an EMBL/GenBank/DDBJ whole genome shotgun (WGS) entry which is preliminary data.</text>
</comment>
<dbReference type="InterPro" id="IPR028939">
    <property type="entry name" value="P5C_Rdtase_cat_N"/>
</dbReference>
<evidence type="ECO:0000313" key="3">
    <source>
        <dbReference type="EMBL" id="MCQ1950915.1"/>
    </source>
</evidence>
<evidence type="ECO:0000259" key="2">
    <source>
        <dbReference type="Pfam" id="PF03807"/>
    </source>
</evidence>
<dbReference type="PANTHER" id="PTHR14239">
    <property type="entry name" value="DUDULIN-RELATED"/>
    <property type="match status" value="1"/>
</dbReference>
<organism evidence="3 4">
    <name type="scientific">Arthrobacter jinronghuae</name>
    <dbReference type="NCBI Taxonomy" id="2964609"/>
    <lineage>
        <taxon>Bacteria</taxon>
        <taxon>Bacillati</taxon>
        <taxon>Actinomycetota</taxon>
        <taxon>Actinomycetes</taxon>
        <taxon>Micrococcales</taxon>
        <taxon>Micrococcaceae</taxon>
        <taxon>Arthrobacter</taxon>
    </lineage>
</organism>
<keyword evidence="4" id="KW-1185">Reference proteome</keyword>
<feature type="domain" description="Pyrroline-5-carboxylate reductase catalytic N-terminal" evidence="2">
    <location>
        <begin position="3"/>
        <end position="92"/>
    </location>
</feature>
<protein>
    <submittedName>
        <fullName evidence="3">NADPH-dependent F420 reductase</fullName>
    </submittedName>
</protein>
<dbReference type="InterPro" id="IPR036291">
    <property type="entry name" value="NAD(P)-bd_dom_sf"/>
</dbReference>
<reference evidence="3 4" key="1">
    <citation type="submission" date="2022-07" db="EMBL/GenBank/DDBJ databases">
        <title>Novel species in genus Arthrobacter.</title>
        <authorList>
            <person name="Liu Y."/>
        </authorList>
    </citation>
    <scope>NUCLEOTIDE SEQUENCE [LARGE SCALE GENOMIC DNA]</scope>
    <source>
        <strain evidence="4">zg-Y859</strain>
    </source>
</reference>
<dbReference type="SUPFAM" id="SSF51735">
    <property type="entry name" value="NAD(P)-binding Rossmann-fold domains"/>
    <property type="match status" value="1"/>
</dbReference>
<evidence type="ECO:0000313" key="4">
    <source>
        <dbReference type="Proteomes" id="UP001206924"/>
    </source>
</evidence>
<evidence type="ECO:0000256" key="1">
    <source>
        <dbReference type="ARBA" id="ARBA00023002"/>
    </source>
</evidence>
<dbReference type="InterPro" id="IPR051267">
    <property type="entry name" value="STEAP_metalloreductase"/>
</dbReference>
<accession>A0ABT1NT83</accession>
<sequence length="216" mass="23326">MRTIGFIGSGNIGSQLARLAVKQGYDVVLSNSRDPETLQVLIMELGEHARAATPAEAAKASDLVVVSIPLKNYADVPVEELRGKTVIDTMNYYPQRDGNIAELDDESSTTSELLQNHLPDSHVVKAFNNIIADHLTSQAAPAGTPNRRALPIAGNDAASKELVTSLINEFGFDVVNAGQLAEGWRWQRDTPAYVKALDTKGLEQALADAVRYADMP</sequence>
<keyword evidence="1" id="KW-0560">Oxidoreductase</keyword>
<dbReference type="RefSeq" id="WP_255866143.1">
    <property type="nucleotide sequence ID" value="NZ_CP104263.1"/>
</dbReference>
<dbReference type="Proteomes" id="UP001206924">
    <property type="component" value="Unassembled WGS sequence"/>
</dbReference>
<name>A0ABT1NT83_9MICC</name>
<dbReference type="Pfam" id="PF03807">
    <property type="entry name" value="F420_oxidored"/>
    <property type="match status" value="1"/>
</dbReference>
<dbReference type="Gene3D" id="3.40.50.720">
    <property type="entry name" value="NAD(P)-binding Rossmann-like Domain"/>
    <property type="match status" value="1"/>
</dbReference>